<gene>
    <name evidence="1" type="ORF">SVIM_LOCUS364590</name>
</gene>
<proteinExistence type="predicted"/>
<accession>A0A6N2MF33</accession>
<organism evidence="1">
    <name type="scientific">Salix viminalis</name>
    <name type="common">Common osier</name>
    <name type="synonym">Basket willow</name>
    <dbReference type="NCBI Taxonomy" id="40686"/>
    <lineage>
        <taxon>Eukaryota</taxon>
        <taxon>Viridiplantae</taxon>
        <taxon>Streptophyta</taxon>
        <taxon>Embryophyta</taxon>
        <taxon>Tracheophyta</taxon>
        <taxon>Spermatophyta</taxon>
        <taxon>Magnoliopsida</taxon>
        <taxon>eudicotyledons</taxon>
        <taxon>Gunneridae</taxon>
        <taxon>Pentapetalae</taxon>
        <taxon>rosids</taxon>
        <taxon>fabids</taxon>
        <taxon>Malpighiales</taxon>
        <taxon>Salicaceae</taxon>
        <taxon>Saliceae</taxon>
        <taxon>Salix</taxon>
    </lineage>
</organism>
<name>A0A6N2MF33_SALVM</name>
<evidence type="ECO:0000313" key="1">
    <source>
        <dbReference type="EMBL" id="VFU52804.1"/>
    </source>
</evidence>
<sequence>MTTFANEIWDRKLASSIMRSSSKEKEGLPTIHTKLSTDSLSTMFHQMILPFGNTVMCKKHFFSAGSFNYNFNTRNTSVSMSLGPTSDILNRSNASFQRYSPSTPFMLPAIVMIPRGRPAHSFTIDSATTCFVSGNNLTLCPNFSTNKFQASPSERGSTLIILWQSILVHMSNDLVVKTNLHPSVLRVSGSSVISTTAALGSSTSSVSPPIKISIPPSPSSKRGCSIAKPRTGVEAALVASLLLELGTLLSTGLLEELPLSTTDCINEDEMLLISISNG</sequence>
<protein>
    <submittedName>
        <fullName evidence="1">Uncharacterized protein</fullName>
    </submittedName>
</protein>
<dbReference type="EMBL" id="CAADRP010001807">
    <property type="protein sequence ID" value="VFU52804.1"/>
    <property type="molecule type" value="Genomic_DNA"/>
</dbReference>
<dbReference type="AlphaFoldDB" id="A0A6N2MF33"/>
<reference evidence="1" key="1">
    <citation type="submission" date="2019-03" db="EMBL/GenBank/DDBJ databases">
        <authorList>
            <person name="Mank J."/>
            <person name="Almeida P."/>
        </authorList>
    </citation>
    <scope>NUCLEOTIDE SEQUENCE</scope>
    <source>
        <strain evidence="1">78183</strain>
    </source>
</reference>